<sequence>MKKKVMIYMSLFLGLAFLFYGTPLITKNKTSDTAMILDLLNPFVKNTEVYLKTSDDYVDTYKSKGEEATNYVYITTTYTEKGKKRQLKYVSFGKKLTPNKYLKVTIKGQDVRRWEEIPKEAVPEKAMEKLK</sequence>
<dbReference type="AlphaFoldDB" id="A0A369B169"/>
<organism evidence="1 2">
    <name type="scientific">Vagococcus fluvialis</name>
    <dbReference type="NCBI Taxonomy" id="2738"/>
    <lineage>
        <taxon>Bacteria</taxon>
        <taxon>Bacillati</taxon>
        <taxon>Bacillota</taxon>
        <taxon>Bacilli</taxon>
        <taxon>Lactobacillales</taxon>
        <taxon>Enterococcaceae</taxon>
        <taxon>Vagococcus</taxon>
    </lineage>
</organism>
<evidence type="ECO:0008006" key="3">
    <source>
        <dbReference type="Google" id="ProtNLM"/>
    </source>
</evidence>
<protein>
    <recommendedName>
        <fullName evidence="3">YxeA family protein</fullName>
    </recommendedName>
</protein>
<comment type="caution">
    <text evidence="1">The sequence shown here is derived from an EMBL/GenBank/DDBJ whole genome shotgun (WGS) entry which is preliminary data.</text>
</comment>
<dbReference type="InterPro" id="IPR036166">
    <property type="entry name" value="YxeA-like_sf"/>
</dbReference>
<keyword evidence="2" id="KW-1185">Reference proteome</keyword>
<name>A0A369B169_9ENTE</name>
<dbReference type="Proteomes" id="UP000288197">
    <property type="component" value="Unassembled WGS sequence"/>
</dbReference>
<dbReference type="Pfam" id="PF06486">
    <property type="entry name" value="DUF1093"/>
    <property type="match status" value="1"/>
</dbReference>
<evidence type="ECO:0000313" key="2">
    <source>
        <dbReference type="Proteomes" id="UP000288197"/>
    </source>
</evidence>
<reference evidence="1 2" key="1">
    <citation type="submission" date="2017-05" db="EMBL/GenBank/DDBJ databases">
        <title>Vagococcus spp. assemblies.</title>
        <authorList>
            <person name="Gulvik C.A."/>
        </authorList>
    </citation>
    <scope>NUCLEOTIDE SEQUENCE [LARGE SCALE GENOMIC DNA]</scope>
    <source>
        <strain evidence="1 2">NCFB 2497</strain>
    </source>
</reference>
<dbReference type="PANTHER" id="PTHR36433">
    <property type="entry name" value="HYPOTHETICAL CYTOSOLIC PROTEIN"/>
    <property type="match status" value="1"/>
</dbReference>
<evidence type="ECO:0000313" key="1">
    <source>
        <dbReference type="EMBL" id="RSU05441.1"/>
    </source>
</evidence>
<gene>
    <name evidence="1" type="ORF">CBF32_00135</name>
</gene>
<accession>A0A369B169</accession>
<dbReference type="NCBIfam" id="TIGR01655">
    <property type="entry name" value="yxeA_fam"/>
    <property type="match status" value="1"/>
</dbReference>
<dbReference type="RefSeq" id="WP_114288929.1">
    <property type="nucleotide sequence ID" value="NZ_CP081459.1"/>
</dbReference>
<proteinExistence type="predicted"/>
<dbReference type="InterPro" id="IPR006542">
    <property type="entry name" value="DUF1093"/>
</dbReference>
<dbReference type="Gene3D" id="2.40.50.480">
    <property type="match status" value="1"/>
</dbReference>
<dbReference type="GeneID" id="63145684"/>
<dbReference type="EMBL" id="NGJX01000001">
    <property type="protein sequence ID" value="RSU05441.1"/>
    <property type="molecule type" value="Genomic_DNA"/>
</dbReference>
<dbReference type="OrthoDB" id="2199916at2"/>
<dbReference type="PANTHER" id="PTHR36433:SF2">
    <property type="entry name" value="YXEA FAMILY PROTEIN"/>
    <property type="match status" value="1"/>
</dbReference>
<dbReference type="SUPFAM" id="SSF159121">
    <property type="entry name" value="BC4932-like"/>
    <property type="match status" value="1"/>
</dbReference>